<accession>A0A1Q9CVP2</accession>
<name>A0A1Q9CVP2_SYMMI</name>
<proteinExistence type="predicted"/>
<gene>
    <name evidence="2" type="ORF">AK812_SmicGene31852</name>
</gene>
<dbReference type="Proteomes" id="UP000186817">
    <property type="component" value="Unassembled WGS sequence"/>
</dbReference>
<protein>
    <submittedName>
        <fullName evidence="2">Uncharacterized protein</fullName>
    </submittedName>
</protein>
<dbReference type="EMBL" id="LSRX01000888">
    <property type="protein sequence ID" value="OLP86988.1"/>
    <property type="molecule type" value="Genomic_DNA"/>
</dbReference>
<dbReference type="AlphaFoldDB" id="A0A1Q9CVP2"/>
<evidence type="ECO:0000313" key="2">
    <source>
        <dbReference type="EMBL" id="OLP86988.1"/>
    </source>
</evidence>
<feature type="compositionally biased region" description="Basic and acidic residues" evidence="1">
    <location>
        <begin position="460"/>
        <end position="470"/>
    </location>
</feature>
<keyword evidence="3" id="KW-1185">Reference proteome</keyword>
<comment type="caution">
    <text evidence="2">The sequence shown here is derived from an EMBL/GenBank/DDBJ whole genome shotgun (WGS) entry which is preliminary data.</text>
</comment>
<sequence>MGRAVLGAGWVGPDRAGLAGLGWASWLASVGQMQGSGSKAYATPRVPCEFPLSWTDLERRGGDTWTPRRRQLDSCPVEFPLSLTDSEHRGGDTWARALWSMDACPVEFPLSLTDSEHRGGDTWARALWSLDARHLDACPVEFPLSWTDLERRGGDTWTPRRQHLDACPVHGVPPQLDGSEHRGGDTWARALWSLDACPVEFPLSLTDSERCGGDTWARALWMFPLSLTARHTRATHANALRTLCERFADALTTIADQREVSDAVCKLLRKELLSDRSWPMGSSVVCLQEFPGCLSRVLAAHPPLARCCGESRESSASAGIAAWEKLWRPVLDCRWYWNVGTRPSTKGTAPLAPLAPVRARHVSAVILAEELASHGLSHVGEVLGAELSDSCKCLSGLGYSTGFLCKICHCFPGARLAASINPGLGHTNFAFLLTCMNFSQSPHAVGQVLRVEATAAVDNLHGRPASEDTPRPASAASEEVMNEAPSRGLLLGLRSSK</sequence>
<feature type="compositionally biased region" description="Low complexity" evidence="1">
    <location>
        <begin position="486"/>
        <end position="497"/>
    </location>
</feature>
<organism evidence="2 3">
    <name type="scientific">Symbiodinium microadriaticum</name>
    <name type="common">Dinoflagellate</name>
    <name type="synonym">Zooxanthella microadriatica</name>
    <dbReference type="NCBI Taxonomy" id="2951"/>
    <lineage>
        <taxon>Eukaryota</taxon>
        <taxon>Sar</taxon>
        <taxon>Alveolata</taxon>
        <taxon>Dinophyceae</taxon>
        <taxon>Suessiales</taxon>
        <taxon>Symbiodiniaceae</taxon>
        <taxon>Symbiodinium</taxon>
    </lineage>
</organism>
<reference evidence="2 3" key="1">
    <citation type="submission" date="2016-02" db="EMBL/GenBank/DDBJ databases">
        <title>Genome analysis of coral dinoflagellate symbionts highlights evolutionary adaptations to a symbiotic lifestyle.</title>
        <authorList>
            <person name="Aranda M."/>
            <person name="Li Y."/>
            <person name="Liew Y.J."/>
            <person name="Baumgarten S."/>
            <person name="Simakov O."/>
            <person name="Wilson M."/>
            <person name="Piel J."/>
            <person name="Ashoor H."/>
            <person name="Bougouffa S."/>
            <person name="Bajic V.B."/>
            <person name="Ryu T."/>
            <person name="Ravasi T."/>
            <person name="Bayer T."/>
            <person name="Micklem G."/>
            <person name="Kim H."/>
            <person name="Bhak J."/>
            <person name="Lajeunesse T.C."/>
            <person name="Voolstra C.R."/>
        </authorList>
    </citation>
    <scope>NUCLEOTIDE SEQUENCE [LARGE SCALE GENOMIC DNA]</scope>
    <source>
        <strain evidence="2 3">CCMP2467</strain>
    </source>
</reference>
<feature type="region of interest" description="Disordered" evidence="1">
    <location>
        <begin position="460"/>
        <end position="497"/>
    </location>
</feature>
<evidence type="ECO:0000313" key="3">
    <source>
        <dbReference type="Proteomes" id="UP000186817"/>
    </source>
</evidence>
<evidence type="ECO:0000256" key="1">
    <source>
        <dbReference type="SAM" id="MobiDB-lite"/>
    </source>
</evidence>